<evidence type="ECO:0000313" key="2">
    <source>
        <dbReference type="EMBL" id="KAF7405408.1"/>
    </source>
</evidence>
<keyword evidence="1" id="KW-1133">Transmembrane helix</keyword>
<dbReference type="EMBL" id="JACSEA010000003">
    <property type="protein sequence ID" value="KAF7405408.1"/>
    <property type="molecule type" value="Genomic_DNA"/>
</dbReference>
<keyword evidence="3" id="KW-1185">Reference proteome</keyword>
<evidence type="ECO:0000256" key="1">
    <source>
        <dbReference type="SAM" id="Phobius"/>
    </source>
</evidence>
<sequence>MVTLWTIYKSSNYMNANNMNAFIQSRHKCIKITCKMTSTVWLSIGGTFHRTLMFMLKLGWKSRYRLPVLIIVAFVALDISMQLEIALEHENGTEHHAHL</sequence>
<evidence type="ECO:0000313" key="3">
    <source>
        <dbReference type="Proteomes" id="UP000614350"/>
    </source>
</evidence>
<accession>A0A834NFD8</accession>
<comment type="caution">
    <text evidence="2">The sequence shown here is derived from an EMBL/GenBank/DDBJ whole genome shotgun (WGS) entry which is preliminary data.</text>
</comment>
<protein>
    <submittedName>
        <fullName evidence="2">Uncharacterized protein</fullName>
    </submittedName>
</protein>
<feature type="transmembrane region" description="Helical" evidence="1">
    <location>
        <begin position="64"/>
        <end position="83"/>
    </location>
</feature>
<keyword evidence="1" id="KW-0812">Transmembrane</keyword>
<gene>
    <name evidence="2" type="ORF">HZH66_004314</name>
</gene>
<organism evidence="2 3">
    <name type="scientific">Vespula vulgaris</name>
    <name type="common">Yellow jacket</name>
    <name type="synonym">Wasp</name>
    <dbReference type="NCBI Taxonomy" id="7454"/>
    <lineage>
        <taxon>Eukaryota</taxon>
        <taxon>Metazoa</taxon>
        <taxon>Ecdysozoa</taxon>
        <taxon>Arthropoda</taxon>
        <taxon>Hexapoda</taxon>
        <taxon>Insecta</taxon>
        <taxon>Pterygota</taxon>
        <taxon>Neoptera</taxon>
        <taxon>Endopterygota</taxon>
        <taxon>Hymenoptera</taxon>
        <taxon>Apocrita</taxon>
        <taxon>Aculeata</taxon>
        <taxon>Vespoidea</taxon>
        <taxon>Vespidae</taxon>
        <taxon>Vespinae</taxon>
        <taxon>Vespula</taxon>
    </lineage>
</organism>
<dbReference type="AlphaFoldDB" id="A0A834NFD8"/>
<dbReference type="Proteomes" id="UP000614350">
    <property type="component" value="Unassembled WGS sequence"/>
</dbReference>
<reference evidence="2" key="1">
    <citation type="journal article" date="2020" name="G3 (Bethesda)">
        <title>High-Quality Assemblies for Three Invasive Social Wasps from the &lt;i&gt;Vespula&lt;/i&gt; Genus.</title>
        <authorList>
            <person name="Harrop T.W.R."/>
            <person name="Guhlin J."/>
            <person name="McLaughlin G.M."/>
            <person name="Permina E."/>
            <person name="Stockwell P."/>
            <person name="Gilligan J."/>
            <person name="Le Lec M.F."/>
            <person name="Gruber M.A.M."/>
            <person name="Quinn O."/>
            <person name="Lovegrove M."/>
            <person name="Duncan E.J."/>
            <person name="Remnant E.J."/>
            <person name="Van Eeckhoven J."/>
            <person name="Graham B."/>
            <person name="Knapp R.A."/>
            <person name="Langford K.W."/>
            <person name="Kronenberg Z."/>
            <person name="Press M.O."/>
            <person name="Eacker S.M."/>
            <person name="Wilson-Rankin E.E."/>
            <person name="Purcell J."/>
            <person name="Lester P.J."/>
            <person name="Dearden P.K."/>
        </authorList>
    </citation>
    <scope>NUCLEOTIDE SEQUENCE</scope>
    <source>
        <strain evidence="2">Marl-1</strain>
    </source>
</reference>
<keyword evidence="1" id="KW-0472">Membrane</keyword>
<proteinExistence type="predicted"/>
<name>A0A834NFD8_VESVU</name>